<evidence type="ECO:0000313" key="11">
    <source>
        <dbReference type="EMBL" id="RJF71075.1"/>
    </source>
</evidence>
<evidence type="ECO:0000256" key="10">
    <source>
        <dbReference type="ARBA" id="ARBA00023317"/>
    </source>
</evidence>
<keyword evidence="5" id="KW-0472">Membrane</keyword>
<keyword evidence="8" id="KW-0456">Lyase</keyword>
<evidence type="ECO:0000256" key="8">
    <source>
        <dbReference type="ARBA" id="ARBA00023239"/>
    </source>
</evidence>
<dbReference type="GO" id="GO:0004609">
    <property type="term" value="F:phosphatidylserine decarboxylase activity"/>
    <property type="evidence" value="ECO:0007669"/>
    <property type="project" value="InterPro"/>
</dbReference>
<gene>
    <name evidence="11" type="ORF">D3875_05240</name>
</gene>
<dbReference type="OrthoDB" id="9790893at2"/>
<organism evidence="11 12">
    <name type="scientific">Deinococcus cavernae</name>
    <dbReference type="NCBI Taxonomy" id="2320857"/>
    <lineage>
        <taxon>Bacteria</taxon>
        <taxon>Thermotogati</taxon>
        <taxon>Deinococcota</taxon>
        <taxon>Deinococci</taxon>
        <taxon>Deinococcales</taxon>
        <taxon>Deinococcaceae</taxon>
        <taxon>Deinococcus</taxon>
    </lineage>
</organism>
<dbReference type="PANTHER" id="PTHR35809:SF1">
    <property type="entry name" value="ARCHAETIDYLSERINE DECARBOXYLASE PROENZYME-RELATED"/>
    <property type="match status" value="1"/>
</dbReference>
<dbReference type="Proteomes" id="UP000286287">
    <property type="component" value="Unassembled WGS sequence"/>
</dbReference>
<comment type="caution">
    <text evidence="11">The sequence shown here is derived from an EMBL/GenBank/DDBJ whole genome shotgun (WGS) entry which is preliminary data.</text>
</comment>
<dbReference type="EMBL" id="QYUJ01000014">
    <property type="protein sequence ID" value="RJF71075.1"/>
    <property type="molecule type" value="Genomic_DNA"/>
</dbReference>
<accession>A0A418V4Y9</accession>
<reference evidence="11 12" key="1">
    <citation type="submission" date="2018-09" db="EMBL/GenBank/DDBJ databases">
        <authorList>
            <person name="Zhu H."/>
        </authorList>
    </citation>
    <scope>NUCLEOTIDE SEQUENCE [LARGE SCALE GENOMIC DNA]</scope>
    <source>
        <strain evidence="11 12">K2S05-167</strain>
    </source>
</reference>
<dbReference type="RefSeq" id="WP_119761827.1">
    <property type="nucleotide sequence ID" value="NZ_QYUJ01000014.1"/>
</dbReference>
<dbReference type="PANTHER" id="PTHR35809">
    <property type="entry name" value="ARCHAETIDYLSERINE DECARBOXYLASE PROENZYME-RELATED"/>
    <property type="match status" value="1"/>
</dbReference>
<keyword evidence="9" id="KW-1208">Phospholipid metabolism</keyword>
<evidence type="ECO:0000313" key="12">
    <source>
        <dbReference type="Proteomes" id="UP000286287"/>
    </source>
</evidence>
<dbReference type="AlphaFoldDB" id="A0A418V4Y9"/>
<dbReference type="Pfam" id="PF02666">
    <property type="entry name" value="PS_Dcarbxylase"/>
    <property type="match status" value="1"/>
</dbReference>
<evidence type="ECO:0008006" key="13">
    <source>
        <dbReference type="Google" id="ProtNLM"/>
    </source>
</evidence>
<dbReference type="InterPro" id="IPR033175">
    <property type="entry name" value="PSD-A"/>
</dbReference>
<keyword evidence="10" id="KW-0670">Pyruvate</keyword>
<keyword evidence="6" id="KW-0865">Zymogen</keyword>
<name>A0A418V4Y9_9DEIO</name>
<evidence type="ECO:0000256" key="6">
    <source>
        <dbReference type="ARBA" id="ARBA00023145"/>
    </source>
</evidence>
<protein>
    <recommendedName>
        <fullName evidence="13">Phosphatidylserine decarboxylase</fullName>
    </recommendedName>
</protein>
<dbReference type="InterPro" id="IPR003817">
    <property type="entry name" value="PS_Dcarbxylase"/>
</dbReference>
<evidence type="ECO:0000256" key="5">
    <source>
        <dbReference type="ARBA" id="ARBA00023136"/>
    </source>
</evidence>
<evidence type="ECO:0000256" key="4">
    <source>
        <dbReference type="ARBA" id="ARBA00023098"/>
    </source>
</evidence>
<keyword evidence="7" id="KW-0594">Phospholipid biosynthesis</keyword>
<keyword evidence="4" id="KW-0443">Lipid metabolism</keyword>
<keyword evidence="3" id="KW-0210">Decarboxylase</keyword>
<proteinExistence type="predicted"/>
<keyword evidence="2" id="KW-0444">Lipid biosynthesis</keyword>
<evidence type="ECO:0000256" key="9">
    <source>
        <dbReference type="ARBA" id="ARBA00023264"/>
    </source>
</evidence>
<evidence type="ECO:0000256" key="1">
    <source>
        <dbReference type="ARBA" id="ARBA00022475"/>
    </source>
</evidence>
<evidence type="ECO:0000256" key="3">
    <source>
        <dbReference type="ARBA" id="ARBA00022793"/>
    </source>
</evidence>
<keyword evidence="1" id="KW-1003">Cell membrane</keyword>
<evidence type="ECO:0000256" key="7">
    <source>
        <dbReference type="ARBA" id="ARBA00023209"/>
    </source>
</evidence>
<evidence type="ECO:0000256" key="2">
    <source>
        <dbReference type="ARBA" id="ARBA00022516"/>
    </source>
</evidence>
<sequence>MRVPRRLALLALAGAGTAYLRKVHRYRDPVRFSDPRPGELLCPADGMVSFVRRIEQGQASHGHTEELDWPVSELFRDEVPQEGWLVGLLVSPLDVLYTSAPADGEVRAVRHVPGSRLPLGGRHLLQMAARQPVDLLGAPGTRANERLVLTFQTSAGDVHVAAIGSRRGLQGTTYLNQGDTVRAGHKALFLPEGGLVVVYFPLSVLPQVGVGDRVQGGQTVMARSA</sequence>
<dbReference type="GO" id="GO:0008654">
    <property type="term" value="P:phospholipid biosynthetic process"/>
    <property type="evidence" value="ECO:0007669"/>
    <property type="project" value="UniProtKB-KW"/>
</dbReference>
<keyword evidence="12" id="KW-1185">Reference proteome</keyword>